<feature type="compositionally biased region" description="Acidic residues" evidence="1">
    <location>
        <begin position="83"/>
        <end position="93"/>
    </location>
</feature>
<feature type="region of interest" description="Disordered" evidence="1">
    <location>
        <begin position="65"/>
        <end position="97"/>
    </location>
</feature>
<evidence type="ECO:0000256" key="1">
    <source>
        <dbReference type="SAM" id="MobiDB-lite"/>
    </source>
</evidence>
<proteinExistence type="predicted"/>
<name>A0A6G0WSG8_9STRA</name>
<dbReference type="AlphaFoldDB" id="A0A6G0WSG8"/>
<organism evidence="2 3">
    <name type="scientific">Aphanomyces euteiches</name>
    <dbReference type="NCBI Taxonomy" id="100861"/>
    <lineage>
        <taxon>Eukaryota</taxon>
        <taxon>Sar</taxon>
        <taxon>Stramenopiles</taxon>
        <taxon>Oomycota</taxon>
        <taxon>Saprolegniomycetes</taxon>
        <taxon>Saprolegniales</taxon>
        <taxon>Verrucalvaceae</taxon>
        <taxon>Aphanomyces</taxon>
    </lineage>
</organism>
<sequence>MDDMLTSWSMCGEDESSSIWNSGSPELVDAVAECFFDLTQLCENAGLVVAFQDETSPMQEDETILKEFQHHGHRNHESKIDRESEDEDGDDSLWFEGILDPPLSPKSMRELFTDMYLDKQFKAKPRRR</sequence>
<accession>A0A6G0WSG8</accession>
<comment type="caution">
    <text evidence="2">The sequence shown here is derived from an EMBL/GenBank/DDBJ whole genome shotgun (WGS) entry which is preliminary data.</text>
</comment>
<evidence type="ECO:0000313" key="2">
    <source>
        <dbReference type="EMBL" id="KAF0730425.1"/>
    </source>
</evidence>
<dbReference type="EMBL" id="VJMJ01000154">
    <property type="protein sequence ID" value="KAF0730425.1"/>
    <property type="molecule type" value="Genomic_DNA"/>
</dbReference>
<protein>
    <submittedName>
        <fullName evidence="2">Uncharacterized protein</fullName>
    </submittedName>
</protein>
<gene>
    <name evidence="2" type="ORF">Ae201684_012126</name>
</gene>
<evidence type="ECO:0000313" key="3">
    <source>
        <dbReference type="Proteomes" id="UP000481153"/>
    </source>
</evidence>
<dbReference type="VEuPathDB" id="FungiDB:AeMF1_015962"/>
<dbReference type="Proteomes" id="UP000481153">
    <property type="component" value="Unassembled WGS sequence"/>
</dbReference>
<reference evidence="2 3" key="1">
    <citation type="submission" date="2019-07" db="EMBL/GenBank/DDBJ databases">
        <title>Genomics analysis of Aphanomyces spp. identifies a new class of oomycete effector associated with host adaptation.</title>
        <authorList>
            <person name="Gaulin E."/>
        </authorList>
    </citation>
    <scope>NUCLEOTIDE SEQUENCE [LARGE SCALE GENOMIC DNA]</scope>
    <source>
        <strain evidence="2 3">ATCC 201684</strain>
    </source>
</reference>
<keyword evidence="3" id="KW-1185">Reference proteome</keyword>
<feature type="compositionally biased region" description="Basic and acidic residues" evidence="1">
    <location>
        <begin position="65"/>
        <end position="82"/>
    </location>
</feature>